<keyword evidence="1" id="KW-0175">Coiled coil</keyword>
<keyword evidence="2" id="KW-0472">Membrane</keyword>
<keyword evidence="2" id="KW-1133">Transmembrane helix</keyword>
<proteinExistence type="predicted"/>
<protein>
    <submittedName>
        <fullName evidence="3">Uncharacterized protein</fullName>
    </submittedName>
</protein>
<dbReference type="RefSeq" id="WP_119631987.1">
    <property type="nucleotide sequence ID" value="NZ_AP017928.1"/>
</dbReference>
<dbReference type="EMBL" id="AP017928">
    <property type="protein sequence ID" value="BBA36881.1"/>
    <property type="molecule type" value="Genomic_DNA"/>
</dbReference>
<keyword evidence="2" id="KW-0812">Transmembrane</keyword>
<evidence type="ECO:0000256" key="1">
    <source>
        <dbReference type="SAM" id="Coils"/>
    </source>
</evidence>
<evidence type="ECO:0000256" key="2">
    <source>
        <dbReference type="SAM" id="Phobius"/>
    </source>
</evidence>
<dbReference type="AlphaFoldDB" id="A0A250L0V0"/>
<dbReference type="Proteomes" id="UP000266313">
    <property type="component" value="Chromosome"/>
</dbReference>
<evidence type="ECO:0000313" key="4">
    <source>
        <dbReference type="Proteomes" id="UP000266313"/>
    </source>
</evidence>
<dbReference type="KEGG" id="mmai:sS8_4958"/>
<evidence type="ECO:0000313" key="3">
    <source>
        <dbReference type="EMBL" id="BBA36881.1"/>
    </source>
</evidence>
<feature type="transmembrane region" description="Helical" evidence="2">
    <location>
        <begin position="73"/>
        <end position="99"/>
    </location>
</feature>
<dbReference type="OrthoDB" id="9795505at2"/>
<name>A0A250L0V0_9GAMM</name>
<reference evidence="3 4" key="1">
    <citation type="submission" date="2016-12" db="EMBL/GenBank/DDBJ databases">
        <title>Genome sequencing of Methylocaldum marinum.</title>
        <authorList>
            <person name="Takeuchi M."/>
            <person name="Kamagata Y."/>
            <person name="Hiraoka S."/>
            <person name="Oshima K."/>
            <person name="Hattori M."/>
            <person name="Iwasaki W."/>
        </authorList>
    </citation>
    <scope>NUCLEOTIDE SEQUENCE [LARGE SCALE GENOMIC DNA]</scope>
    <source>
        <strain evidence="3 4">S8</strain>
    </source>
</reference>
<gene>
    <name evidence="3" type="ORF">sS8_4958</name>
</gene>
<keyword evidence="4" id="KW-1185">Reference proteome</keyword>
<sequence length="196" mass="22912">MNPKISALIENIQALEEELEAELARHREEFRIKLRNGKIDYARELLREHRKLKANLAKYIIKANPLTLLTAPVIYSLIIPFVLLDLAVTLYQAVCFPIYGIPKVNRRDYLVFDRGRLAYLNLIEKLNCAYCSYGNGLIAYVREIAARTEQHWCPIKHTRRIKSPHARYGRFIDYGDAEAYRNEIETTRRDFGNDKV</sequence>
<feature type="coiled-coil region" evidence="1">
    <location>
        <begin position="5"/>
        <end position="62"/>
    </location>
</feature>
<organism evidence="3 4">
    <name type="scientific">Methylocaldum marinum</name>
    <dbReference type="NCBI Taxonomy" id="1432792"/>
    <lineage>
        <taxon>Bacteria</taxon>
        <taxon>Pseudomonadati</taxon>
        <taxon>Pseudomonadota</taxon>
        <taxon>Gammaproteobacteria</taxon>
        <taxon>Methylococcales</taxon>
        <taxon>Methylococcaceae</taxon>
        <taxon>Methylocaldum</taxon>
    </lineage>
</organism>
<accession>A0A250L0V0</accession>